<keyword evidence="1" id="KW-0202">Cytokine</keyword>
<evidence type="ECO:0000313" key="4">
    <source>
        <dbReference type="Proteomes" id="UP000694565"/>
    </source>
</evidence>
<keyword evidence="1" id="KW-0964">Secreted</keyword>
<dbReference type="GO" id="GO:0005615">
    <property type="term" value="C:extracellular space"/>
    <property type="evidence" value="ECO:0007669"/>
    <property type="project" value="UniProtKB-KW"/>
</dbReference>
<keyword evidence="2" id="KW-1133">Transmembrane helix</keyword>
<comment type="subcellular location">
    <subcellularLocation>
        <location evidence="1">Secreted</location>
    </subcellularLocation>
</comment>
<gene>
    <name evidence="1" type="primary">IL12A</name>
</gene>
<dbReference type="SUPFAM" id="SSF47266">
    <property type="entry name" value="4-helical cytokines"/>
    <property type="match status" value="1"/>
</dbReference>
<reference evidence="3" key="1">
    <citation type="submission" date="2025-08" db="UniProtKB">
        <authorList>
            <consortium name="Ensembl"/>
        </authorList>
    </citation>
    <scope>IDENTIFICATION</scope>
</reference>
<evidence type="ECO:0000256" key="2">
    <source>
        <dbReference type="SAM" id="Phobius"/>
    </source>
</evidence>
<dbReference type="GO" id="GO:0008083">
    <property type="term" value="F:growth factor activity"/>
    <property type="evidence" value="ECO:0007669"/>
    <property type="project" value="UniProtKB-KW"/>
</dbReference>
<name>A0A8C3G4Y8_CYCLU</name>
<dbReference type="GO" id="GO:0006955">
    <property type="term" value="P:immune response"/>
    <property type="evidence" value="ECO:0007669"/>
    <property type="project" value="InterPro"/>
</dbReference>
<dbReference type="Pfam" id="PF03039">
    <property type="entry name" value="IL12"/>
    <property type="match status" value="1"/>
</dbReference>
<evidence type="ECO:0000313" key="3">
    <source>
        <dbReference type="Ensembl" id="ENSCLMP00005034859.1"/>
    </source>
</evidence>
<keyword evidence="4" id="KW-1185">Reference proteome</keyword>
<feature type="transmembrane region" description="Helical" evidence="2">
    <location>
        <begin position="20"/>
        <end position="43"/>
    </location>
</feature>
<protein>
    <recommendedName>
        <fullName evidence="1">Interleukin-12 subunit alpha</fullName>
        <shortName evidence="1">IL-12A</shortName>
    </recommendedName>
</protein>
<dbReference type="InterPro" id="IPR009079">
    <property type="entry name" value="4_helix_cytokine-like_core"/>
</dbReference>
<dbReference type="Gene3D" id="1.20.1250.10">
    <property type="match status" value="1"/>
</dbReference>
<dbReference type="AlphaFoldDB" id="A0A8C3G4Y8"/>
<keyword evidence="2" id="KW-0812">Transmembrane</keyword>
<dbReference type="Proteomes" id="UP000694565">
    <property type="component" value="Unplaced"/>
</dbReference>
<proteinExistence type="inferred from homology"/>
<comment type="similarity">
    <text evidence="1">Belongs to the IL-6 superfamily.</text>
</comment>
<dbReference type="Ensembl" id="ENSCLMT00005036281.1">
    <property type="protein sequence ID" value="ENSCLMP00005034859.1"/>
    <property type="gene ID" value="ENSCLMG00005016663.1"/>
</dbReference>
<dbReference type="InterPro" id="IPR004281">
    <property type="entry name" value="IL-12_alpha"/>
</dbReference>
<evidence type="ECO:0000256" key="1">
    <source>
        <dbReference type="RuleBase" id="RU363133"/>
    </source>
</evidence>
<dbReference type="GO" id="GO:0005125">
    <property type="term" value="F:cytokine activity"/>
    <property type="evidence" value="ECO:0007669"/>
    <property type="project" value="UniProtKB-KW"/>
</dbReference>
<sequence>MLLLTEPDDDHHGDKYYRYLRAASCNSALIVYFMGFASCVLLLTSSWRACTGLPVPARSAEECADCRLLFKNLLLKVTELLDSDVLCFGIASDRMTVRSHAETVLACAPTRTQNSSCTMQRNSSFSESECLRNIRKDLAYYAAAVQSYLNSPLRSHEEEVSLLSPTLEIIQSLKKVCLSCSVGGKDSSEADAAQMWGDDSFSNRQKMCKMMRGFHVRTITINRAMGYISSGDHRK</sequence>
<keyword evidence="1" id="KW-0339">Growth factor</keyword>
<reference evidence="3" key="2">
    <citation type="submission" date="2025-09" db="UniProtKB">
        <authorList>
            <consortium name="Ensembl"/>
        </authorList>
    </citation>
    <scope>IDENTIFICATION</scope>
</reference>
<comment type="subunit">
    <text evidence="1">Heterodimer with IL12B; disulfide-linked. The heterodimer is known as interleukin IL-12.</text>
</comment>
<keyword evidence="1" id="KW-1015">Disulfide bond</keyword>
<keyword evidence="2" id="KW-0472">Membrane</keyword>
<dbReference type="GeneTree" id="ENSGT00390000016906"/>
<dbReference type="GO" id="GO:0005143">
    <property type="term" value="F:interleukin-12 receptor binding"/>
    <property type="evidence" value="ECO:0007669"/>
    <property type="project" value="InterPro"/>
</dbReference>
<organism evidence="3 4">
    <name type="scientific">Cyclopterus lumpus</name>
    <name type="common">Lumpsucker</name>
    <dbReference type="NCBI Taxonomy" id="8103"/>
    <lineage>
        <taxon>Eukaryota</taxon>
        <taxon>Metazoa</taxon>
        <taxon>Chordata</taxon>
        <taxon>Craniata</taxon>
        <taxon>Vertebrata</taxon>
        <taxon>Euteleostomi</taxon>
        <taxon>Actinopterygii</taxon>
        <taxon>Neopterygii</taxon>
        <taxon>Teleostei</taxon>
        <taxon>Neoteleostei</taxon>
        <taxon>Acanthomorphata</taxon>
        <taxon>Eupercaria</taxon>
        <taxon>Perciformes</taxon>
        <taxon>Cottioidei</taxon>
        <taxon>Cottales</taxon>
        <taxon>Cyclopteridae</taxon>
        <taxon>Cyclopterus</taxon>
    </lineage>
</organism>
<accession>A0A8C3G4Y8</accession>